<evidence type="ECO:0008006" key="3">
    <source>
        <dbReference type="Google" id="ProtNLM"/>
    </source>
</evidence>
<dbReference type="InterPro" id="IPR015943">
    <property type="entry name" value="WD40/YVTN_repeat-like_dom_sf"/>
</dbReference>
<organism evidence="2">
    <name type="scientific">Dichomitus squalens</name>
    <dbReference type="NCBI Taxonomy" id="114155"/>
    <lineage>
        <taxon>Eukaryota</taxon>
        <taxon>Fungi</taxon>
        <taxon>Dikarya</taxon>
        <taxon>Basidiomycota</taxon>
        <taxon>Agaricomycotina</taxon>
        <taxon>Agaricomycetes</taxon>
        <taxon>Polyporales</taxon>
        <taxon>Polyporaceae</taxon>
        <taxon>Dichomitus</taxon>
    </lineage>
</organism>
<dbReference type="AlphaFoldDB" id="A0A4Q9M9V1"/>
<dbReference type="Gene3D" id="2.130.10.10">
    <property type="entry name" value="YVTN repeat-like/Quinoprotein amine dehydrogenase"/>
    <property type="match status" value="1"/>
</dbReference>
<accession>A0A4Q9M9V1</accession>
<reference evidence="2" key="1">
    <citation type="submission" date="2019-01" db="EMBL/GenBank/DDBJ databases">
        <title>Draft genome sequences of three monokaryotic isolates of the white-rot basidiomycete fungus Dichomitus squalens.</title>
        <authorList>
            <consortium name="DOE Joint Genome Institute"/>
            <person name="Lopez S.C."/>
            <person name="Andreopoulos B."/>
            <person name="Pangilinan J."/>
            <person name="Lipzen A."/>
            <person name="Riley R."/>
            <person name="Ahrendt S."/>
            <person name="Ng V."/>
            <person name="Barry K."/>
            <person name="Daum C."/>
            <person name="Grigoriev I.V."/>
            <person name="Hilden K.S."/>
            <person name="Makela M.R."/>
            <person name="de Vries R.P."/>
        </authorList>
    </citation>
    <scope>NUCLEOTIDE SEQUENCE [LARGE SCALE GENOMIC DNA]</scope>
    <source>
        <strain evidence="2">OM18370.1</strain>
    </source>
</reference>
<dbReference type="EMBL" id="ML143529">
    <property type="protein sequence ID" value="TBU22722.1"/>
    <property type="molecule type" value="Genomic_DNA"/>
</dbReference>
<feature type="region of interest" description="Disordered" evidence="1">
    <location>
        <begin position="160"/>
        <end position="215"/>
    </location>
</feature>
<proteinExistence type="predicted"/>
<dbReference type="InterPro" id="IPR036322">
    <property type="entry name" value="WD40_repeat_dom_sf"/>
</dbReference>
<dbReference type="OrthoDB" id="3238562at2759"/>
<name>A0A4Q9M9V1_9APHY</name>
<evidence type="ECO:0000313" key="2">
    <source>
        <dbReference type="EMBL" id="TBU22722.1"/>
    </source>
</evidence>
<protein>
    <recommendedName>
        <fullName evidence="3">WD40-repeat-containing domain protein</fullName>
    </recommendedName>
</protein>
<dbReference type="SUPFAM" id="SSF50978">
    <property type="entry name" value="WD40 repeat-like"/>
    <property type="match status" value="1"/>
</dbReference>
<evidence type="ECO:0000256" key="1">
    <source>
        <dbReference type="SAM" id="MobiDB-lite"/>
    </source>
</evidence>
<gene>
    <name evidence="2" type="ORF">BD311DRAFT_811285</name>
</gene>
<sequence>MSVPKHLLASLISHYDYAGGPVASASLSSDGTYIAISDLSTGFEVYEMGTEVVYRSFEHDVGEPFPTPVLFIHNGNALVGGSTVGKVNIWDIHGMGKMHSLTIPKRAKVLALAAHYSAGNDASSYEFYVATGIMKENSTSYCIIWKTETLGTGQMAEVGNMSDKNPPSEPVNEVGGPSTPAIIESVEADKSESMESSRWSSAKLARPTDITKASA</sequence>
<dbReference type="Proteomes" id="UP000292957">
    <property type="component" value="Unassembled WGS sequence"/>
</dbReference>